<feature type="signal peptide" evidence="1">
    <location>
        <begin position="1"/>
        <end position="25"/>
    </location>
</feature>
<evidence type="ECO:0000313" key="2">
    <source>
        <dbReference type="EMBL" id="OPX56170.1"/>
    </source>
</evidence>
<dbReference type="AlphaFoldDB" id="A0A1T4MBH6"/>
<keyword evidence="3" id="KW-1185">Reference proteome</keyword>
<dbReference type="Proteomes" id="UP000191418">
    <property type="component" value="Unassembled WGS sequence"/>
</dbReference>
<accession>A0A1T4MBH6</accession>
<name>A0A1T4MBH6_9GAMM</name>
<proteinExistence type="predicted"/>
<keyword evidence="1" id="KW-0732">Signal</keyword>
<organism evidence="2 3">
    <name type="scientific">Oceanospirillum multiglobuliferum</name>
    <dbReference type="NCBI Taxonomy" id="64969"/>
    <lineage>
        <taxon>Bacteria</taxon>
        <taxon>Pseudomonadati</taxon>
        <taxon>Pseudomonadota</taxon>
        <taxon>Gammaproteobacteria</taxon>
        <taxon>Oceanospirillales</taxon>
        <taxon>Oceanospirillaceae</taxon>
        <taxon>Oceanospirillum</taxon>
    </lineage>
</organism>
<dbReference type="STRING" id="64969.SAMN02745127_00743"/>
<dbReference type="EMBL" id="MTSM01000004">
    <property type="protein sequence ID" value="OPX56170.1"/>
    <property type="molecule type" value="Genomic_DNA"/>
</dbReference>
<comment type="caution">
    <text evidence="2">The sequence shown here is derived from an EMBL/GenBank/DDBJ whole genome shotgun (WGS) entry which is preliminary data.</text>
</comment>
<dbReference type="OrthoDB" id="6114646at2"/>
<protein>
    <submittedName>
        <fullName evidence="2">Uncharacterized protein</fullName>
    </submittedName>
</protein>
<dbReference type="RefSeq" id="WP_078744345.1">
    <property type="nucleotide sequence ID" value="NZ_FUXG01000003.1"/>
</dbReference>
<sequence>MSRLKLLLKSFVLLLSISIGSPIFAAFAAEQTIEQQDALQQFRVLLSKQLNPNRSSIERVFNPMGEGEALLVRTYHTGLQELVFRPLIDIGNHLNGQENNQDSFILRTLPNTELNEVLISFDQANSEYQIYFGQFHYSVDPDLSATQRLRVSPDVLPFLTRNFQTLFIDQPLIALATQYLLQQQYLLDQPAILQLKKEYRDSITGQLLVNGDGDIINRYRFSLYNSIPIQPIYFIEQSPFGSIESTRYYIQDNGLQSYRIDQYGQKKPTEWLSLQQIKSSIENTYNLDVPSSESNKASILD</sequence>
<gene>
    <name evidence="2" type="ORF">BTE48_04105</name>
</gene>
<evidence type="ECO:0000256" key="1">
    <source>
        <dbReference type="SAM" id="SignalP"/>
    </source>
</evidence>
<reference evidence="2 3" key="1">
    <citation type="submission" date="2017-01" db="EMBL/GenBank/DDBJ databases">
        <title>Genome Sequencing of a Marine Spirillum, Oceanospirillum multiglobuliferum ATCC 33336, from Japan.</title>
        <authorList>
            <person name="Carney J.G."/>
            <person name="Trachtenberg A.M."/>
            <person name="Rheaume B.A."/>
            <person name="Linnane J.D."/>
            <person name="Pitts N.L."/>
            <person name="Mykles D.L."/>
            <person name="Maclea K.S."/>
        </authorList>
    </citation>
    <scope>NUCLEOTIDE SEQUENCE [LARGE SCALE GENOMIC DNA]</scope>
    <source>
        <strain evidence="2 3">ATCC 33336</strain>
    </source>
</reference>
<evidence type="ECO:0000313" key="3">
    <source>
        <dbReference type="Proteomes" id="UP000191418"/>
    </source>
</evidence>
<feature type="chain" id="PRO_5012413900" evidence="1">
    <location>
        <begin position="26"/>
        <end position="301"/>
    </location>
</feature>